<proteinExistence type="predicted"/>
<evidence type="ECO:0000313" key="1">
    <source>
        <dbReference type="EMBL" id="MFC7012066.1"/>
    </source>
</evidence>
<evidence type="ECO:0000313" key="2">
    <source>
        <dbReference type="Proteomes" id="UP001596409"/>
    </source>
</evidence>
<dbReference type="Proteomes" id="UP001596409">
    <property type="component" value="Unassembled WGS sequence"/>
</dbReference>
<protein>
    <submittedName>
        <fullName evidence="1">Uncharacterized protein</fullName>
    </submittedName>
</protein>
<organism evidence="1 2">
    <name type="scientific">Streptomyces viridiviolaceus</name>
    <dbReference type="NCBI Taxonomy" id="68282"/>
    <lineage>
        <taxon>Bacteria</taxon>
        <taxon>Bacillati</taxon>
        <taxon>Actinomycetota</taxon>
        <taxon>Actinomycetes</taxon>
        <taxon>Kitasatosporales</taxon>
        <taxon>Streptomycetaceae</taxon>
        <taxon>Streptomyces</taxon>
    </lineage>
</organism>
<keyword evidence="2" id="KW-1185">Reference proteome</keyword>
<accession>A0ABW2DW30</accession>
<dbReference type="EMBL" id="JBHSYM010000023">
    <property type="protein sequence ID" value="MFC7012066.1"/>
    <property type="molecule type" value="Genomic_DNA"/>
</dbReference>
<gene>
    <name evidence="1" type="ORF">ACFQMH_10180</name>
</gene>
<comment type="caution">
    <text evidence="1">The sequence shown here is derived from an EMBL/GenBank/DDBJ whole genome shotgun (WGS) entry which is preliminary data.</text>
</comment>
<name>A0ABW2DW30_9ACTN</name>
<dbReference type="RefSeq" id="WP_189868673.1">
    <property type="nucleotide sequence ID" value="NZ_BMWA01000001.1"/>
</dbReference>
<reference evidence="2" key="1">
    <citation type="journal article" date="2019" name="Int. J. Syst. Evol. Microbiol.">
        <title>The Global Catalogue of Microorganisms (GCM) 10K type strain sequencing project: providing services to taxonomists for standard genome sequencing and annotation.</title>
        <authorList>
            <consortium name="The Broad Institute Genomics Platform"/>
            <consortium name="The Broad Institute Genome Sequencing Center for Infectious Disease"/>
            <person name="Wu L."/>
            <person name="Ma J."/>
        </authorList>
    </citation>
    <scope>NUCLEOTIDE SEQUENCE [LARGE SCALE GENOMIC DNA]</scope>
    <source>
        <strain evidence="2">JCM 4855</strain>
    </source>
</reference>
<sequence length="65" mass="6967">MPQVVVISAWDVPLGGPRALSVGRARTLIGTWSFADHHRPDDFTWTGGMVVAPSVHRPCGSVNSI</sequence>